<evidence type="ECO:0000313" key="4">
    <source>
        <dbReference type="Proteomes" id="UP000000779"/>
    </source>
</evidence>
<evidence type="ECO:0000313" key="3">
    <source>
        <dbReference type="EMBL" id="CAK20656.1"/>
    </source>
</evidence>
<accession>A0AI24</accession>
<feature type="coiled-coil region" evidence="1">
    <location>
        <begin position="1"/>
        <end position="28"/>
    </location>
</feature>
<proteinExistence type="predicted"/>
<dbReference type="STRING" id="386043.lwe1238"/>
<dbReference type="GeneID" id="61189121"/>
<dbReference type="KEGG" id="lwe:lwe1238"/>
<dbReference type="EMBL" id="AM263198">
    <property type="protein sequence ID" value="CAK20656.1"/>
    <property type="molecule type" value="Genomic_DNA"/>
</dbReference>
<keyword evidence="2" id="KW-0472">Membrane</keyword>
<dbReference type="RefSeq" id="WP_011702049.1">
    <property type="nucleotide sequence ID" value="NC_008555.1"/>
</dbReference>
<name>A0AI24_LISW6</name>
<feature type="transmembrane region" description="Helical" evidence="2">
    <location>
        <begin position="79"/>
        <end position="99"/>
    </location>
</feature>
<evidence type="ECO:0000256" key="1">
    <source>
        <dbReference type="SAM" id="Coils"/>
    </source>
</evidence>
<dbReference type="HOGENOM" id="CLU_2302450_0_0_9"/>
<sequence>MEVTKEKVSRMEREMLDLKRRIDDIENRNHKKDLDEKEVIHDIKRSLLTLEGDLKAALEQAESREQIAIHAAERSSTGFYWAIGLVAVLVLSSIVRGFLM</sequence>
<reference evidence="3 4" key="1">
    <citation type="journal article" date="2006" name="J. Bacteriol.">
        <title>Whole-genome sequence of Listeria welshimeri reveals common steps in genome reduction with Listeria innocua as compared to Listeria monocytogenes.</title>
        <authorList>
            <person name="Hain T."/>
            <person name="Steinweg C."/>
            <person name="Kuenne C.T."/>
            <person name="Billion A."/>
            <person name="Ghai R."/>
            <person name="Chatterjee S.S."/>
            <person name="Domann E."/>
            <person name="Kaerst U."/>
            <person name="Goesmann A."/>
            <person name="Bekel T."/>
            <person name="Bartels D."/>
            <person name="Kaiser O."/>
            <person name="Meyer F."/>
            <person name="Puehler A."/>
            <person name="Weisshaar B."/>
            <person name="Wehland J."/>
            <person name="Liang C."/>
            <person name="Dandekar T."/>
            <person name="Lampidis R."/>
            <person name="Kreft J."/>
            <person name="Goebel W."/>
            <person name="Chakraborty T."/>
        </authorList>
    </citation>
    <scope>NUCLEOTIDE SEQUENCE [LARGE SCALE GENOMIC DNA]</scope>
    <source>
        <strain evidence="4">ATCC 35897 / DSM 20650 / CIP 8149 / NCTC 11857 / SLCC 5334 / V8</strain>
    </source>
</reference>
<dbReference type="AlphaFoldDB" id="A0AI24"/>
<keyword evidence="2" id="KW-1133">Transmembrane helix</keyword>
<protein>
    <submittedName>
        <fullName evidence="3">Uncharacterized protein</fullName>
    </submittedName>
</protein>
<organism evidence="3 4">
    <name type="scientific">Listeria welshimeri serovar 6b (strain ATCC 35897 / DSM 20650 / CCUG 15529 / CIP 8149 / NCTC 11857 / SLCC 5334 / V8)</name>
    <dbReference type="NCBI Taxonomy" id="386043"/>
    <lineage>
        <taxon>Bacteria</taxon>
        <taxon>Bacillati</taxon>
        <taxon>Bacillota</taxon>
        <taxon>Bacilli</taxon>
        <taxon>Bacillales</taxon>
        <taxon>Listeriaceae</taxon>
        <taxon>Listeria</taxon>
    </lineage>
</organism>
<keyword evidence="1" id="KW-0175">Coiled coil</keyword>
<evidence type="ECO:0000256" key="2">
    <source>
        <dbReference type="SAM" id="Phobius"/>
    </source>
</evidence>
<gene>
    <name evidence="3" type="ordered locus">lwe1238</name>
</gene>
<dbReference type="Proteomes" id="UP000000779">
    <property type="component" value="Chromosome"/>
</dbReference>
<keyword evidence="2" id="KW-0812">Transmembrane</keyword>